<organism evidence="12 13">
    <name type="scientific">Capsella rubella</name>
    <dbReference type="NCBI Taxonomy" id="81985"/>
    <lineage>
        <taxon>Eukaryota</taxon>
        <taxon>Viridiplantae</taxon>
        <taxon>Streptophyta</taxon>
        <taxon>Embryophyta</taxon>
        <taxon>Tracheophyta</taxon>
        <taxon>Spermatophyta</taxon>
        <taxon>Magnoliopsida</taxon>
        <taxon>eudicotyledons</taxon>
        <taxon>Gunneridae</taxon>
        <taxon>Pentapetalae</taxon>
        <taxon>rosids</taxon>
        <taxon>malvids</taxon>
        <taxon>Brassicales</taxon>
        <taxon>Brassicaceae</taxon>
        <taxon>Camelineae</taxon>
        <taxon>Capsella</taxon>
    </lineage>
</organism>
<accession>R0EWR7</accession>
<dbReference type="AlphaFoldDB" id="R0EWR7"/>
<comment type="similarity">
    <text evidence="2">Belongs to the SHI protein family.</text>
</comment>
<dbReference type="InterPro" id="IPR006511">
    <property type="entry name" value="SHI_C"/>
</dbReference>
<evidence type="ECO:0000313" key="13">
    <source>
        <dbReference type="Proteomes" id="UP000029121"/>
    </source>
</evidence>
<dbReference type="GO" id="GO:0009851">
    <property type="term" value="P:auxin biosynthetic process"/>
    <property type="evidence" value="ECO:0007669"/>
    <property type="project" value="UniProtKB-KW"/>
</dbReference>
<evidence type="ECO:0000256" key="11">
    <source>
        <dbReference type="SAM" id="MobiDB-lite"/>
    </source>
</evidence>
<name>R0EWR7_9BRAS</name>
<dbReference type="GO" id="GO:0003677">
    <property type="term" value="F:DNA binding"/>
    <property type="evidence" value="ECO:0007669"/>
    <property type="project" value="UniProtKB-KW"/>
</dbReference>
<dbReference type="GO" id="GO:0009734">
    <property type="term" value="P:auxin-activated signaling pathway"/>
    <property type="evidence" value="ECO:0007669"/>
    <property type="project" value="UniProtKB-KW"/>
</dbReference>
<reference evidence="13" key="1">
    <citation type="journal article" date="2013" name="Nat. Genet.">
        <title>The Capsella rubella genome and the genomic consequences of rapid mating system evolution.</title>
        <authorList>
            <person name="Slotte T."/>
            <person name="Hazzouri K.M."/>
            <person name="Agren J.A."/>
            <person name="Koenig D."/>
            <person name="Maumus F."/>
            <person name="Guo Y.L."/>
            <person name="Steige K."/>
            <person name="Platts A.E."/>
            <person name="Escobar J.S."/>
            <person name="Newman L.K."/>
            <person name="Wang W."/>
            <person name="Mandakova T."/>
            <person name="Vello E."/>
            <person name="Smith L.M."/>
            <person name="Henz S.R."/>
            <person name="Steffen J."/>
            <person name="Takuno S."/>
            <person name="Brandvain Y."/>
            <person name="Coop G."/>
            <person name="Andolfatto P."/>
            <person name="Hu T.T."/>
            <person name="Blanchette M."/>
            <person name="Clark R.M."/>
            <person name="Quesneville H."/>
            <person name="Nordborg M."/>
            <person name="Gaut B.S."/>
            <person name="Lysak M.A."/>
            <person name="Jenkins J."/>
            <person name="Grimwood J."/>
            <person name="Chapman J."/>
            <person name="Prochnik S."/>
            <person name="Shu S."/>
            <person name="Rokhsar D."/>
            <person name="Schmutz J."/>
            <person name="Weigel D."/>
            <person name="Wright S.I."/>
        </authorList>
    </citation>
    <scope>NUCLEOTIDE SEQUENCE [LARGE SCALE GENOMIC DNA]</scope>
    <source>
        <strain evidence="13">cv. Monte Gargano</strain>
    </source>
</reference>
<dbReference type="GO" id="GO:0046872">
    <property type="term" value="F:metal ion binding"/>
    <property type="evidence" value="ECO:0007669"/>
    <property type="project" value="UniProtKB-KW"/>
</dbReference>
<dbReference type="GO" id="GO:0005634">
    <property type="term" value="C:nucleus"/>
    <property type="evidence" value="ECO:0007669"/>
    <property type="project" value="UniProtKB-SubCell"/>
</dbReference>
<gene>
    <name evidence="12" type="ORF">CARUB_v10026733mg</name>
</gene>
<feature type="compositionally biased region" description="Polar residues" evidence="11">
    <location>
        <begin position="29"/>
        <end position="39"/>
    </location>
</feature>
<evidence type="ECO:0000256" key="4">
    <source>
        <dbReference type="ARBA" id="ARBA00022723"/>
    </source>
</evidence>
<keyword evidence="4" id="KW-0479">Metal-binding</keyword>
<feature type="region of interest" description="Disordered" evidence="11">
    <location>
        <begin position="1"/>
        <end position="61"/>
    </location>
</feature>
<keyword evidence="9" id="KW-0539">Nucleus</keyword>
<dbReference type="KEGG" id="crb:17874774"/>
<proteinExistence type="inferred from homology"/>
<dbReference type="NCBIfam" id="TIGR01623">
    <property type="entry name" value="put_zinc_LRP1"/>
    <property type="match status" value="1"/>
</dbReference>
<evidence type="ECO:0000256" key="8">
    <source>
        <dbReference type="ARBA" id="ARBA00023159"/>
    </source>
</evidence>
<dbReference type="PANTHER" id="PTHR31604:SF4">
    <property type="entry name" value="PROTEIN SHORT INTERNODES"/>
    <property type="match status" value="1"/>
</dbReference>
<keyword evidence="13" id="KW-1185">Reference proteome</keyword>
<dbReference type="InterPro" id="IPR007818">
    <property type="entry name" value="SHI"/>
</dbReference>
<keyword evidence="10" id="KW-0927">Auxin signaling pathway</keyword>
<evidence type="ECO:0000256" key="9">
    <source>
        <dbReference type="ARBA" id="ARBA00023242"/>
    </source>
</evidence>
<dbReference type="Pfam" id="PF05142">
    <property type="entry name" value="DUF702"/>
    <property type="match status" value="1"/>
</dbReference>
<keyword evidence="5" id="KW-0862">Zinc</keyword>
<evidence type="ECO:0000256" key="3">
    <source>
        <dbReference type="ARBA" id="ARBA00022473"/>
    </source>
</evidence>
<evidence type="ECO:0000256" key="5">
    <source>
        <dbReference type="ARBA" id="ARBA00022833"/>
    </source>
</evidence>
<feature type="compositionally biased region" description="Polar residues" evidence="11">
    <location>
        <begin position="175"/>
        <end position="189"/>
    </location>
</feature>
<evidence type="ECO:0000256" key="2">
    <source>
        <dbReference type="ARBA" id="ARBA00006911"/>
    </source>
</evidence>
<dbReference type="NCBIfam" id="TIGR01624">
    <property type="entry name" value="LRP1_Cterm"/>
    <property type="match status" value="1"/>
</dbReference>
<evidence type="ECO:0000256" key="6">
    <source>
        <dbReference type="ARBA" id="ARBA00023070"/>
    </source>
</evidence>
<keyword evidence="8" id="KW-0010">Activator</keyword>
<comment type="subcellular location">
    <subcellularLocation>
        <location evidence="1">Nucleus</location>
    </subcellularLocation>
</comment>
<evidence type="ECO:0000313" key="12">
    <source>
        <dbReference type="EMBL" id="EOA13662.1"/>
    </source>
</evidence>
<dbReference type="InterPro" id="IPR006510">
    <property type="entry name" value="Znf_LRP1"/>
</dbReference>
<dbReference type="STRING" id="81985.R0EWR7"/>
<evidence type="ECO:0000256" key="1">
    <source>
        <dbReference type="ARBA" id="ARBA00004123"/>
    </source>
</evidence>
<keyword evidence="3" id="KW-0217">Developmental protein</keyword>
<protein>
    <submittedName>
        <fullName evidence="12">Uncharacterized protein</fullName>
    </submittedName>
</protein>
<dbReference type="OrthoDB" id="692274at2759"/>
<dbReference type="PANTHER" id="PTHR31604">
    <property type="entry name" value="PROTEIN LATERAL ROOT PRIMORDIUM 1"/>
    <property type="match status" value="1"/>
</dbReference>
<keyword evidence="7" id="KW-0238">DNA-binding</keyword>
<dbReference type="GO" id="GO:0045893">
    <property type="term" value="P:positive regulation of DNA-templated transcription"/>
    <property type="evidence" value="ECO:0007669"/>
    <property type="project" value="TreeGrafter"/>
</dbReference>
<dbReference type="GO" id="GO:0003700">
    <property type="term" value="F:DNA-binding transcription factor activity"/>
    <property type="evidence" value="ECO:0007669"/>
    <property type="project" value="InterPro"/>
</dbReference>
<feature type="compositionally biased region" description="Basic and acidic residues" evidence="11">
    <location>
        <begin position="192"/>
        <end position="201"/>
    </location>
</feature>
<evidence type="ECO:0000256" key="7">
    <source>
        <dbReference type="ARBA" id="ARBA00023125"/>
    </source>
</evidence>
<dbReference type="Proteomes" id="UP000029121">
    <property type="component" value="Unassembled WGS sequence"/>
</dbReference>
<sequence length="339" mass="36325">MAGFFSLGHAGGDGGRGDSQDDHHHRRTNTSNPSPSGTESWLWCRNPNSNANANDGGGDVAPSYKGTLELWQHPNNQEIIFQQQQQQRLDLYTSAAGLGVGPSNRSLIETSGGALMMMRSGNSGGGPSCQDCGNQAKKDCAHMRCRTCCKSRGLECSTHVKSTWVPAAKRRERQQQLTSGQEPQTQAQGESVPKRQREHFPARSNSLVCTRVAAINTSGLEIGSFPPEVSSPAVFRCVRVSSIDDEEEEYAYKTAVSIGGHVFKGILYDQGPAERSSSGGGSQPLNLITAASSSSPNVSCNNGVVGSTSDHYIEPASLNYPTPINTFMTGTHFFSNPRS</sequence>
<dbReference type="eggNOG" id="ENOG502QQ15">
    <property type="taxonomic scope" value="Eukaryota"/>
</dbReference>
<keyword evidence="6" id="KW-0073">Auxin biosynthesis</keyword>
<evidence type="ECO:0000256" key="10">
    <source>
        <dbReference type="ARBA" id="ARBA00023294"/>
    </source>
</evidence>
<dbReference type="EMBL" id="KB870812">
    <property type="protein sequence ID" value="EOA13662.1"/>
    <property type="molecule type" value="Genomic_DNA"/>
</dbReference>
<feature type="region of interest" description="Disordered" evidence="11">
    <location>
        <begin position="167"/>
        <end position="201"/>
    </location>
</feature>